<feature type="domain" description="Acyl-ACP thioesterase-like C-terminal" evidence="1">
    <location>
        <begin position="213"/>
        <end position="307"/>
    </location>
</feature>
<reference evidence="3" key="2">
    <citation type="submission" date="2025-08" db="UniProtKB">
        <authorList>
            <consortium name="RefSeq"/>
        </authorList>
    </citation>
    <scope>IDENTIFICATION</scope>
    <source>
        <tissue evidence="3">Whole sample</tissue>
    </source>
</reference>
<accession>A0A8B8EJ65</accession>
<dbReference type="PANTHER" id="PTHR34487">
    <property type="entry name" value="ACYL-ACP THIOESTERASE"/>
    <property type="match status" value="1"/>
</dbReference>
<dbReference type="InterPro" id="IPR049427">
    <property type="entry name" value="Acyl-ACP_TE_C"/>
</dbReference>
<proteinExistence type="predicted"/>
<dbReference type="AlphaFoldDB" id="A0A8B8EJ65"/>
<keyword evidence="2" id="KW-1185">Reference proteome</keyword>
<dbReference type="InterPro" id="IPR029069">
    <property type="entry name" value="HotDog_dom_sf"/>
</dbReference>
<dbReference type="RefSeq" id="XP_022339676.1">
    <property type="nucleotide sequence ID" value="XM_022483968.1"/>
</dbReference>
<name>A0A8B8EJ65_CRAVI</name>
<dbReference type="OrthoDB" id="5975054at2759"/>
<dbReference type="Proteomes" id="UP000694844">
    <property type="component" value="Chromosome 1"/>
</dbReference>
<sequence>MCSYSTYTLSSFPQFLAILHILTDSSFEPAECLHFIMSHYDVKSVSGHAASVSFAGIPYADFDRTGYWSVWCTAKMFEAARIMAMYNGFIDFQKIDGREAGIVIVKQGLKLKANLHQKSLNSSFDILINTQLLQVGKTSLVFNMEFIDGTTKEVFGENIIKSVRMNRKTRRPMAFPDWFYEKYKSYTESTVPNVLTKQPLPEIPKNAFQFVVVPRHSDTDRNNHVNQSSYIKFCMDVATHASLSGYYAYYTQDMCLYAPLHWTISYVGECVANDNLHVYTWQDDDSAPSHIQFSILLKDRVIFHASTIFDSEPKKRRLPAKY</sequence>
<evidence type="ECO:0000313" key="3">
    <source>
        <dbReference type="RefSeq" id="XP_022339676.1"/>
    </source>
</evidence>
<organism evidence="2 3">
    <name type="scientific">Crassostrea virginica</name>
    <name type="common">Eastern oyster</name>
    <dbReference type="NCBI Taxonomy" id="6565"/>
    <lineage>
        <taxon>Eukaryota</taxon>
        <taxon>Metazoa</taxon>
        <taxon>Spiralia</taxon>
        <taxon>Lophotrochozoa</taxon>
        <taxon>Mollusca</taxon>
        <taxon>Bivalvia</taxon>
        <taxon>Autobranchia</taxon>
        <taxon>Pteriomorphia</taxon>
        <taxon>Ostreida</taxon>
        <taxon>Ostreoidea</taxon>
        <taxon>Ostreidae</taxon>
        <taxon>Crassostrea</taxon>
    </lineage>
</organism>
<dbReference type="PANTHER" id="PTHR34487:SF1">
    <property type="entry name" value="ACYL-ACP THIOESTERASE"/>
    <property type="match status" value="1"/>
</dbReference>
<evidence type="ECO:0000313" key="2">
    <source>
        <dbReference type="Proteomes" id="UP000694844"/>
    </source>
</evidence>
<reference evidence="2" key="1">
    <citation type="submission" date="2024-06" db="UniProtKB">
        <authorList>
            <consortium name="RefSeq"/>
        </authorList>
    </citation>
    <scope>NUCLEOTIDE SEQUENCE [LARGE SCALE GENOMIC DNA]</scope>
</reference>
<gene>
    <name evidence="3" type="primary">LOC111134689</name>
</gene>
<protein>
    <submittedName>
        <fullName evidence="3">Uncharacterized protein LOC111134689 isoform X1</fullName>
    </submittedName>
</protein>
<dbReference type="SUPFAM" id="SSF54637">
    <property type="entry name" value="Thioesterase/thiol ester dehydrase-isomerase"/>
    <property type="match status" value="2"/>
</dbReference>
<dbReference type="Gene3D" id="3.10.129.10">
    <property type="entry name" value="Hotdog Thioesterase"/>
    <property type="match status" value="1"/>
</dbReference>
<evidence type="ECO:0000259" key="1">
    <source>
        <dbReference type="Pfam" id="PF20791"/>
    </source>
</evidence>
<dbReference type="GeneID" id="111134689"/>
<dbReference type="KEGG" id="cvn:111134689"/>
<dbReference type="Pfam" id="PF20791">
    <property type="entry name" value="Acyl-ACP_TE_C"/>
    <property type="match status" value="1"/>
</dbReference>